<feature type="compositionally biased region" description="Low complexity" evidence="1">
    <location>
        <begin position="126"/>
        <end position="152"/>
    </location>
</feature>
<reference evidence="2" key="2">
    <citation type="journal article" date="2015" name="Data Brief">
        <title>Shoot transcriptome of the giant reed, Arundo donax.</title>
        <authorList>
            <person name="Barrero R.A."/>
            <person name="Guerrero F.D."/>
            <person name="Moolhuijzen P."/>
            <person name="Goolsby J.A."/>
            <person name="Tidwell J."/>
            <person name="Bellgard S.E."/>
            <person name="Bellgard M.I."/>
        </authorList>
    </citation>
    <scope>NUCLEOTIDE SEQUENCE</scope>
    <source>
        <tissue evidence="2">Shoot tissue taken approximately 20 cm above the soil surface</tissue>
    </source>
</reference>
<proteinExistence type="predicted"/>
<sequence length="152" mass="15875">MTALRRAPARGRGGGGCSPCRGCWWGSRRPSAAPRTATRRRRRAARGRRSTSGPSPRSVAPCSGRRAPPGAGTHTASGSAASLTPSPSPPPTPRTACWRPRCGRRSSCRNASLNPTPPSRETAPTRPRSSGMRRPAPAPAASRWCAASPTGM</sequence>
<protein>
    <submittedName>
        <fullName evidence="2">Uncharacterized protein</fullName>
    </submittedName>
</protein>
<evidence type="ECO:0000256" key="1">
    <source>
        <dbReference type="SAM" id="MobiDB-lite"/>
    </source>
</evidence>
<organism evidence="2">
    <name type="scientific">Arundo donax</name>
    <name type="common">Giant reed</name>
    <name type="synonym">Donax arundinaceus</name>
    <dbReference type="NCBI Taxonomy" id="35708"/>
    <lineage>
        <taxon>Eukaryota</taxon>
        <taxon>Viridiplantae</taxon>
        <taxon>Streptophyta</taxon>
        <taxon>Embryophyta</taxon>
        <taxon>Tracheophyta</taxon>
        <taxon>Spermatophyta</taxon>
        <taxon>Magnoliopsida</taxon>
        <taxon>Liliopsida</taxon>
        <taxon>Poales</taxon>
        <taxon>Poaceae</taxon>
        <taxon>PACMAD clade</taxon>
        <taxon>Arundinoideae</taxon>
        <taxon>Arundineae</taxon>
        <taxon>Arundo</taxon>
    </lineage>
</organism>
<reference evidence="2" key="1">
    <citation type="submission" date="2014-09" db="EMBL/GenBank/DDBJ databases">
        <authorList>
            <person name="Magalhaes I.L.F."/>
            <person name="Oliveira U."/>
            <person name="Santos F.R."/>
            <person name="Vidigal T.H.D.A."/>
            <person name="Brescovit A.D."/>
            <person name="Santos A.J."/>
        </authorList>
    </citation>
    <scope>NUCLEOTIDE SEQUENCE</scope>
    <source>
        <tissue evidence="2">Shoot tissue taken approximately 20 cm above the soil surface</tissue>
    </source>
</reference>
<evidence type="ECO:0000313" key="2">
    <source>
        <dbReference type="EMBL" id="JAD74896.1"/>
    </source>
</evidence>
<feature type="compositionally biased region" description="Low complexity" evidence="1">
    <location>
        <begin position="18"/>
        <end position="36"/>
    </location>
</feature>
<dbReference type="AlphaFoldDB" id="A0A0A9CH31"/>
<accession>A0A0A9CH31</accession>
<feature type="region of interest" description="Disordered" evidence="1">
    <location>
        <begin position="1"/>
        <end position="152"/>
    </location>
</feature>
<feature type="compositionally biased region" description="Low complexity" evidence="1">
    <location>
        <begin position="70"/>
        <end position="85"/>
    </location>
</feature>
<dbReference type="EMBL" id="GBRH01222999">
    <property type="protein sequence ID" value="JAD74896.1"/>
    <property type="molecule type" value="Transcribed_RNA"/>
</dbReference>
<feature type="compositionally biased region" description="Basic residues" evidence="1">
    <location>
        <begin position="37"/>
        <end position="49"/>
    </location>
</feature>
<name>A0A0A9CH31_ARUDO</name>